<dbReference type="AlphaFoldDB" id="A0AAV2S8U8"/>
<feature type="transmembrane region" description="Helical" evidence="1">
    <location>
        <begin position="52"/>
        <end position="70"/>
    </location>
</feature>
<protein>
    <submittedName>
        <fullName evidence="2">Uncharacterized protein</fullName>
    </submittedName>
</protein>
<accession>A0AAV2S8U8</accession>
<feature type="non-terminal residue" evidence="2">
    <location>
        <position position="119"/>
    </location>
</feature>
<keyword evidence="1" id="KW-0472">Membrane</keyword>
<evidence type="ECO:0000313" key="2">
    <source>
        <dbReference type="EMBL" id="CAL4174981.1"/>
    </source>
</evidence>
<gene>
    <name evidence="2" type="ORF">MNOR_LOCUS34596</name>
</gene>
<proteinExistence type="predicted"/>
<organism evidence="2 3">
    <name type="scientific">Meganyctiphanes norvegica</name>
    <name type="common">Northern krill</name>
    <name type="synonym">Thysanopoda norvegica</name>
    <dbReference type="NCBI Taxonomy" id="48144"/>
    <lineage>
        <taxon>Eukaryota</taxon>
        <taxon>Metazoa</taxon>
        <taxon>Ecdysozoa</taxon>
        <taxon>Arthropoda</taxon>
        <taxon>Crustacea</taxon>
        <taxon>Multicrustacea</taxon>
        <taxon>Malacostraca</taxon>
        <taxon>Eumalacostraca</taxon>
        <taxon>Eucarida</taxon>
        <taxon>Euphausiacea</taxon>
        <taxon>Euphausiidae</taxon>
        <taxon>Meganyctiphanes</taxon>
    </lineage>
</organism>
<comment type="caution">
    <text evidence="2">The sequence shown here is derived from an EMBL/GenBank/DDBJ whole genome shotgun (WGS) entry which is preliminary data.</text>
</comment>
<reference evidence="2 3" key="1">
    <citation type="submission" date="2024-05" db="EMBL/GenBank/DDBJ databases">
        <authorList>
            <person name="Wallberg A."/>
        </authorList>
    </citation>
    <scope>NUCLEOTIDE SEQUENCE [LARGE SCALE GENOMIC DNA]</scope>
</reference>
<sequence>MSATNNMKVFPSSVRLNALLCIAYQKEIGSAVVLEKNYRTSKVIKITILNKVKILFIIVVDLLIFNKIFFQGQSWGHAKEMGKHEAWVREKYVAKQKQRPDQRVEDHYNHLRCRDTWDV</sequence>
<name>A0AAV2S8U8_MEGNR</name>
<keyword evidence="3" id="KW-1185">Reference proteome</keyword>
<dbReference type="Proteomes" id="UP001497623">
    <property type="component" value="Unassembled WGS sequence"/>
</dbReference>
<keyword evidence="1" id="KW-1133">Transmembrane helix</keyword>
<dbReference type="EMBL" id="CAXKWB010053879">
    <property type="protein sequence ID" value="CAL4174981.1"/>
    <property type="molecule type" value="Genomic_DNA"/>
</dbReference>
<evidence type="ECO:0000313" key="3">
    <source>
        <dbReference type="Proteomes" id="UP001497623"/>
    </source>
</evidence>
<keyword evidence="1" id="KW-0812">Transmembrane</keyword>
<evidence type="ECO:0000256" key="1">
    <source>
        <dbReference type="SAM" id="Phobius"/>
    </source>
</evidence>